<reference evidence="4 5" key="1">
    <citation type="submission" date="2020-08" db="EMBL/GenBank/DDBJ databases">
        <title>A Genomic Blueprint of the Chicken Gut Microbiome.</title>
        <authorList>
            <person name="Gilroy R."/>
            <person name="Ravi A."/>
            <person name="Getino M."/>
            <person name="Pursley I."/>
            <person name="Horton D.L."/>
            <person name="Alikhan N.-F."/>
            <person name="Baker D."/>
            <person name="Gharbi K."/>
            <person name="Hall N."/>
            <person name="Watson M."/>
            <person name="Adriaenssens E.M."/>
            <person name="Foster-Nyarko E."/>
            <person name="Jarju S."/>
            <person name="Secka A."/>
            <person name="Antonio M."/>
            <person name="Oren A."/>
            <person name="Chaudhuri R."/>
            <person name="La Ragione R.M."/>
            <person name="Hildebrand F."/>
            <person name="Pallen M.J."/>
        </authorList>
    </citation>
    <scope>NUCLEOTIDE SEQUENCE [LARGE SCALE GENOMIC DNA]</scope>
    <source>
        <strain evidence="4 5">Sa1BUA1</strain>
    </source>
</reference>
<dbReference type="InterPro" id="IPR000045">
    <property type="entry name" value="Prepilin_IV_endopep_pep"/>
</dbReference>
<keyword evidence="2" id="KW-1133">Transmembrane helix</keyword>
<dbReference type="PANTHER" id="PTHR30487:SF0">
    <property type="entry name" value="PREPILIN LEADER PEPTIDASE_N-METHYLTRANSFERASE-RELATED"/>
    <property type="match status" value="1"/>
</dbReference>
<feature type="transmembrane region" description="Helical" evidence="2">
    <location>
        <begin position="131"/>
        <end position="159"/>
    </location>
</feature>
<feature type="transmembrane region" description="Helical" evidence="2">
    <location>
        <begin position="12"/>
        <end position="32"/>
    </location>
</feature>
<dbReference type="Gene3D" id="1.20.120.1220">
    <property type="match status" value="1"/>
</dbReference>
<keyword evidence="2" id="KW-0812">Transmembrane</keyword>
<dbReference type="InterPro" id="IPR050882">
    <property type="entry name" value="Prepilin_peptidase/N-MTase"/>
</dbReference>
<feature type="transmembrane region" description="Helical" evidence="2">
    <location>
        <begin position="171"/>
        <end position="190"/>
    </location>
</feature>
<evidence type="ECO:0000259" key="3">
    <source>
        <dbReference type="Pfam" id="PF01478"/>
    </source>
</evidence>
<keyword evidence="2" id="KW-0472">Membrane</keyword>
<dbReference type="PANTHER" id="PTHR30487">
    <property type="entry name" value="TYPE 4 PREPILIN-LIKE PROTEINS LEADER PEPTIDE-PROCESSING ENZYME"/>
    <property type="match status" value="1"/>
</dbReference>
<dbReference type="Proteomes" id="UP000661894">
    <property type="component" value="Unassembled WGS sequence"/>
</dbReference>
<proteinExistence type="inferred from homology"/>
<evidence type="ECO:0000256" key="1">
    <source>
        <dbReference type="ARBA" id="ARBA00005801"/>
    </source>
</evidence>
<sequence length="195" mass="19261">MAAEPAATARWWQAPGVLAGACAVAVALTLLLHGWRADLPAALVLAVAGVLLAAEDLASHRLPNAVLAPTAVVLTLLLVVAALVTGAWDALLRAVLAAAACGLGYLLLALLRPAGLGMGDVKLGALLGAWLGWLGWGAVVLGAIAGFVLGGLAGLVLIVAGRATRTTAIAFGPWMLLGAAVAGAVTVRLGPVLGL</sequence>
<feature type="transmembrane region" description="Helical" evidence="2">
    <location>
        <begin position="39"/>
        <end position="54"/>
    </location>
</feature>
<organism evidence="4 5">
    <name type="scientific">Oceanitalea stevensii</name>
    <dbReference type="NCBI Taxonomy" id="2763072"/>
    <lineage>
        <taxon>Bacteria</taxon>
        <taxon>Bacillati</taxon>
        <taxon>Actinomycetota</taxon>
        <taxon>Actinomycetes</taxon>
        <taxon>Micrococcales</taxon>
        <taxon>Bogoriellaceae</taxon>
        <taxon>Georgenia</taxon>
    </lineage>
</organism>
<gene>
    <name evidence="4" type="ORF">H9624_02850</name>
</gene>
<protein>
    <submittedName>
        <fullName evidence="4">Prepilin peptidase</fullName>
    </submittedName>
</protein>
<feature type="transmembrane region" description="Helical" evidence="2">
    <location>
        <begin position="66"/>
        <end position="84"/>
    </location>
</feature>
<comment type="similarity">
    <text evidence="1">Belongs to the peptidase A24 family.</text>
</comment>
<feature type="transmembrane region" description="Helical" evidence="2">
    <location>
        <begin position="91"/>
        <end position="111"/>
    </location>
</feature>
<comment type="caution">
    <text evidence="4">The sequence shown here is derived from an EMBL/GenBank/DDBJ whole genome shotgun (WGS) entry which is preliminary data.</text>
</comment>
<name>A0ABR8YZW7_9MICO</name>
<dbReference type="Pfam" id="PF01478">
    <property type="entry name" value="Peptidase_A24"/>
    <property type="match status" value="1"/>
</dbReference>
<feature type="domain" description="Prepilin type IV endopeptidase peptidase" evidence="3">
    <location>
        <begin position="43"/>
        <end position="152"/>
    </location>
</feature>
<dbReference type="RefSeq" id="WP_251838390.1">
    <property type="nucleotide sequence ID" value="NZ_JACSPO010000001.1"/>
</dbReference>
<dbReference type="EMBL" id="JACSPO010000001">
    <property type="protein sequence ID" value="MBD8061261.1"/>
    <property type="molecule type" value="Genomic_DNA"/>
</dbReference>
<evidence type="ECO:0000313" key="5">
    <source>
        <dbReference type="Proteomes" id="UP000661894"/>
    </source>
</evidence>
<evidence type="ECO:0000313" key="4">
    <source>
        <dbReference type="EMBL" id="MBD8061261.1"/>
    </source>
</evidence>
<accession>A0ABR8YZW7</accession>
<keyword evidence="5" id="KW-1185">Reference proteome</keyword>
<evidence type="ECO:0000256" key="2">
    <source>
        <dbReference type="SAM" id="Phobius"/>
    </source>
</evidence>